<dbReference type="GO" id="GO:0015074">
    <property type="term" value="P:DNA integration"/>
    <property type="evidence" value="ECO:0007669"/>
    <property type="project" value="UniProtKB-KW"/>
</dbReference>
<dbReference type="Gene3D" id="1.10.150.130">
    <property type="match status" value="1"/>
</dbReference>
<dbReference type="STRING" id="317010.RU96_GL000462"/>
<feature type="domain" description="Tyr recombinase" evidence="5">
    <location>
        <begin position="199"/>
        <end position="394"/>
    </location>
</feature>
<dbReference type="InterPro" id="IPR011010">
    <property type="entry name" value="DNA_brk_join_enz"/>
</dbReference>
<comment type="similarity">
    <text evidence="1">Belongs to the 'phage' integrase family.</text>
</comment>
<evidence type="ECO:0000313" key="7">
    <source>
        <dbReference type="Proteomes" id="UP000182835"/>
    </source>
</evidence>
<dbReference type="Proteomes" id="UP000182835">
    <property type="component" value="Unassembled WGS sequence"/>
</dbReference>
<dbReference type="PANTHER" id="PTHR30349:SF64">
    <property type="entry name" value="PROPHAGE INTEGRASE INTD-RELATED"/>
    <property type="match status" value="1"/>
</dbReference>
<proteinExistence type="inferred from homology"/>
<dbReference type="GO" id="GO:0006310">
    <property type="term" value="P:DNA recombination"/>
    <property type="evidence" value="ECO:0007669"/>
    <property type="project" value="UniProtKB-KW"/>
</dbReference>
<accession>A0A1L8R548</accession>
<keyword evidence="3" id="KW-0238">DNA-binding</keyword>
<dbReference type="Pfam" id="PF00589">
    <property type="entry name" value="Phage_integrase"/>
    <property type="match status" value="1"/>
</dbReference>
<keyword evidence="4" id="KW-0233">DNA recombination</keyword>
<evidence type="ECO:0000313" key="6">
    <source>
        <dbReference type="EMBL" id="OJG14887.1"/>
    </source>
</evidence>
<dbReference type="Pfam" id="PF14657">
    <property type="entry name" value="Arm-DNA-bind_4"/>
    <property type="match status" value="1"/>
</dbReference>
<organism evidence="6 7">
    <name type="scientific">Enterococcus canintestini</name>
    <dbReference type="NCBI Taxonomy" id="317010"/>
    <lineage>
        <taxon>Bacteria</taxon>
        <taxon>Bacillati</taxon>
        <taxon>Bacillota</taxon>
        <taxon>Bacilli</taxon>
        <taxon>Lactobacillales</taxon>
        <taxon>Enterococcaceae</taxon>
        <taxon>Enterococcus</taxon>
    </lineage>
</organism>
<evidence type="ECO:0000259" key="5">
    <source>
        <dbReference type="PROSITE" id="PS51898"/>
    </source>
</evidence>
<dbReference type="SUPFAM" id="SSF56349">
    <property type="entry name" value="DNA breaking-rejoining enzymes"/>
    <property type="match status" value="1"/>
</dbReference>
<comment type="caution">
    <text evidence="6">The sequence shown here is derived from an EMBL/GenBank/DDBJ whole genome shotgun (WGS) entry which is preliminary data.</text>
</comment>
<dbReference type="InterPro" id="IPR013762">
    <property type="entry name" value="Integrase-like_cat_sf"/>
</dbReference>
<dbReference type="Pfam" id="PF14659">
    <property type="entry name" value="Phage_int_SAM_3"/>
    <property type="match status" value="1"/>
</dbReference>
<evidence type="ECO:0000256" key="3">
    <source>
        <dbReference type="ARBA" id="ARBA00023125"/>
    </source>
</evidence>
<dbReference type="AlphaFoldDB" id="A0A1L8R548"/>
<dbReference type="CDD" id="cd01189">
    <property type="entry name" value="INT_ICEBs1_C_like"/>
    <property type="match status" value="1"/>
</dbReference>
<protein>
    <submittedName>
        <fullName evidence="6">Phage integrase</fullName>
    </submittedName>
</protein>
<dbReference type="InterPro" id="IPR004107">
    <property type="entry name" value="Integrase_SAM-like_N"/>
</dbReference>
<dbReference type="PROSITE" id="PS51898">
    <property type="entry name" value="TYR_RECOMBINASE"/>
    <property type="match status" value="1"/>
</dbReference>
<dbReference type="PANTHER" id="PTHR30349">
    <property type="entry name" value="PHAGE INTEGRASE-RELATED"/>
    <property type="match status" value="1"/>
</dbReference>
<reference evidence="6 7" key="1">
    <citation type="submission" date="2014-12" db="EMBL/GenBank/DDBJ databases">
        <title>Draft genome sequences of 29 type strains of Enterococci.</title>
        <authorList>
            <person name="Zhong Z."/>
            <person name="Sun Z."/>
            <person name="Liu W."/>
            <person name="Zhang W."/>
            <person name="Zhang H."/>
        </authorList>
    </citation>
    <scope>NUCLEOTIDE SEQUENCE [LARGE SCALE GENOMIC DNA]</scope>
    <source>
        <strain evidence="6 7">DSM 21207</strain>
    </source>
</reference>
<dbReference type="InterPro" id="IPR010998">
    <property type="entry name" value="Integrase_recombinase_N"/>
</dbReference>
<sequence>MVDVHYNERLFVMVKIQNIYRDNKTKKWYFKVYLGTDADGKKIQKTKRGFSSQKEAKLAYDRYMATQGFHEFYGNHLNLLSKQMTFEEFYKVRFVRWYEKQVKRQTFENAQFIFEKKMRYFYHMRVRDITSVDIEDWMFELSQTITRNSRLQEKQSTLSNSYINRIRGHLKIVLDRAQKEGLIDQNPIDNVCCLPKENEKIDFWEFKEFQKVMEYFNGNNMQMKHRRLVYELLFFTGMRIGELSALPWKYVDLEKQQITIEKTLVYSKKDEWYLSTPKTKNAYRTIGIGSHLSKKLYEWKKLQSLLGNFEYVIQLDGTFTPPYSFASWLKEAALAMGVKPIKLHSLRHSHVAFLIEQNIQPLVIQERMGHSNINITLGTYGHLYAKADDRVIHAIDSFESDTVI</sequence>
<dbReference type="EMBL" id="JXKG01000012">
    <property type="protein sequence ID" value="OJG14887.1"/>
    <property type="molecule type" value="Genomic_DNA"/>
</dbReference>
<dbReference type="InterPro" id="IPR050090">
    <property type="entry name" value="Tyrosine_recombinase_XerCD"/>
</dbReference>
<dbReference type="InterPro" id="IPR028259">
    <property type="entry name" value="AP2-like_int_N"/>
</dbReference>
<name>A0A1L8R548_9ENTE</name>
<keyword evidence="2" id="KW-0229">DNA integration</keyword>
<gene>
    <name evidence="6" type="ORF">RU96_GL000462</name>
</gene>
<dbReference type="GO" id="GO:0003677">
    <property type="term" value="F:DNA binding"/>
    <property type="evidence" value="ECO:0007669"/>
    <property type="project" value="UniProtKB-KW"/>
</dbReference>
<dbReference type="InterPro" id="IPR002104">
    <property type="entry name" value="Integrase_catalytic"/>
</dbReference>
<evidence type="ECO:0000256" key="4">
    <source>
        <dbReference type="ARBA" id="ARBA00023172"/>
    </source>
</evidence>
<evidence type="ECO:0000256" key="1">
    <source>
        <dbReference type="ARBA" id="ARBA00008857"/>
    </source>
</evidence>
<dbReference type="Gene3D" id="1.10.443.10">
    <property type="entry name" value="Intergrase catalytic core"/>
    <property type="match status" value="1"/>
</dbReference>
<evidence type="ECO:0000256" key="2">
    <source>
        <dbReference type="ARBA" id="ARBA00022908"/>
    </source>
</evidence>